<protein>
    <submittedName>
        <fullName evidence="3">Uncharacterized protein</fullName>
    </submittedName>
</protein>
<dbReference type="GO" id="GO:0005544">
    <property type="term" value="F:calcium-dependent phospholipid binding"/>
    <property type="evidence" value="ECO:0007669"/>
    <property type="project" value="InterPro"/>
</dbReference>
<comment type="caution">
    <text evidence="3">The sequence shown here is derived from an EMBL/GenBank/DDBJ whole genome shotgun (WGS) entry which is preliminary data.</text>
</comment>
<dbReference type="GO" id="GO:0005886">
    <property type="term" value="C:plasma membrane"/>
    <property type="evidence" value="ECO:0007669"/>
    <property type="project" value="TreeGrafter"/>
</dbReference>
<dbReference type="SUPFAM" id="SSF47874">
    <property type="entry name" value="Annexin"/>
    <property type="match status" value="1"/>
</dbReference>
<evidence type="ECO:0000256" key="2">
    <source>
        <dbReference type="ARBA" id="ARBA00023216"/>
    </source>
</evidence>
<dbReference type="InterPro" id="IPR018502">
    <property type="entry name" value="Annexin_repeat"/>
</dbReference>
<keyword evidence="1" id="KW-0677">Repeat</keyword>
<dbReference type="AlphaFoldDB" id="A0A9D5AEE0"/>
<dbReference type="GO" id="GO:0009651">
    <property type="term" value="P:response to salt stress"/>
    <property type="evidence" value="ECO:0007669"/>
    <property type="project" value="TreeGrafter"/>
</dbReference>
<dbReference type="PANTHER" id="PTHR10502:SF197">
    <property type="entry name" value="ANNEXIN"/>
    <property type="match status" value="1"/>
</dbReference>
<evidence type="ECO:0000313" key="3">
    <source>
        <dbReference type="EMBL" id="KAI5404949.1"/>
    </source>
</evidence>
<dbReference type="GO" id="GO:0009408">
    <property type="term" value="P:response to heat"/>
    <property type="evidence" value="ECO:0007669"/>
    <property type="project" value="TreeGrafter"/>
</dbReference>
<dbReference type="GO" id="GO:0005737">
    <property type="term" value="C:cytoplasm"/>
    <property type="evidence" value="ECO:0007669"/>
    <property type="project" value="TreeGrafter"/>
</dbReference>
<evidence type="ECO:0000313" key="4">
    <source>
        <dbReference type="Proteomes" id="UP001058974"/>
    </source>
</evidence>
<dbReference type="GO" id="GO:0009414">
    <property type="term" value="P:response to water deprivation"/>
    <property type="evidence" value="ECO:0007669"/>
    <property type="project" value="TreeGrafter"/>
</dbReference>
<dbReference type="InterPro" id="IPR037104">
    <property type="entry name" value="Annexin_sf"/>
</dbReference>
<name>A0A9D5AEE0_PEA</name>
<dbReference type="EMBL" id="JAMSHJ010000005">
    <property type="protein sequence ID" value="KAI5404949.1"/>
    <property type="molecule type" value="Genomic_DNA"/>
</dbReference>
<accession>A0A9D5AEE0</accession>
<dbReference type="GO" id="GO:0005509">
    <property type="term" value="F:calcium ion binding"/>
    <property type="evidence" value="ECO:0007669"/>
    <property type="project" value="InterPro"/>
</dbReference>
<sequence length="95" mass="10792">MAKSVNARLAQSETDILHEAVKKKKGSQYEAVRILTTRRKAQLFATFNRYRETHGTSITKCIEPRNLCEFDVAGMMGLPRGFELPCHSFYSLAEP</sequence>
<gene>
    <name evidence="3" type="ORF">KIW84_051925</name>
</gene>
<dbReference type="Gramene" id="Psat05G0192500-T1">
    <property type="protein sequence ID" value="KAI5404949.1"/>
    <property type="gene ID" value="KIW84_051925"/>
</dbReference>
<dbReference type="GO" id="GO:0009409">
    <property type="term" value="P:response to cold"/>
    <property type="evidence" value="ECO:0007669"/>
    <property type="project" value="TreeGrafter"/>
</dbReference>
<keyword evidence="2" id="KW-0041">Annexin</keyword>
<organism evidence="3 4">
    <name type="scientific">Pisum sativum</name>
    <name type="common">Garden pea</name>
    <name type="synonym">Lathyrus oleraceus</name>
    <dbReference type="NCBI Taxonomy" id="3888"/>
    <lineage>
        <taxon>Eukaryota</taxon>
        <taxon>Viridiplantae</taxon>
        <taxon>Streptophyta</taxon>
        <taxon>Embryophyta</taxon>
        <taxon>Tracheophyta</taxon>
        <taxon>Spermatophyta</taxon>
        <taxon>Magnoliopsida</taxon>
        <taxon>eudicotyledons</taxon>
        <taxon>Gunneridae</taxon>
        <taxon>Pentapetalae</taxon>
        <taxon>rosids</taxon>
        <taxon>fabids</taxon>
        <taxon>Fabales</taxon>
        <taxon>Fabaceae</taxon>
        <taxon>Papilionoideae</taxon>
        <taxon>50 kb inversion clade</taxon>
        <taxon>NPAAA clade</taxon>
        <taxon>Hologalegina</taxon>
        <taxon>IRL clade</taxon>
        <taxon>Fabeae</taxon>
        <taxon>Lathyrus</taxon>
    </lineage>
</organism>
<reference evidence="3 4" key="1">
    <citation type="journal article" date="2022" name="Nat. Genet.">
        <title>Improved pea reference genome and pan-genome highlight genomic features and evolutionary characteristics.</title>
        <authorList>
            <person name="Yang T."/>
            <person name="Liu R."/>
            <person name="Luo Y."/>
            <person name="Hu S."/>
            <person name="Wang D."/>
            <person name="Wang C."/>
            <person name="Pandey M.K."/>
            <person name="Ge S."/>
            <person name="Xu Q."/>
            <person name="Li N."/>
            <person name="Li G."/>
            <person name="Huang Y."/>
            <person name="Saxena R.K."/>
            <person name="Ji Y."/>
            <person name="Li M."/>
            <person name="Yan X."/>
            <person name="He Y."/>
            <person name="Liu Y."/>
            <person name="Wang X."/>
            <person name="Xiang C."/>
            <person name="Varshney R.K."/>
            <person name="Ding H."/>
            <person name="Gao S."/>
            <person name="Zong X."/>
        </authorList>
    </citation>
    <scope>NUCLEOTIDE SEQUENCE [LARGE SCALE GENOMIC DNA]</scope>
    <source>
        <strain evidence="3 4">cv. Zhongwan 6</strain>
    </source>
</reference>
<dbReference type="Proteomes" id="UP001058974">
    <property type="component" value="Chromosome 5"/>
</dbReference>
<evidence type="ECO:0000256" key="1">
    <source>
        <dbReference type="ARBA" id="ARBA00022737"/>
    </source>
</evidence>
<keyword evidence="4" id="KW-1185">Reference proteome</keyword>
<dbReference type="Gene3D" id="1.10.220.10">
    <property type="entry name" value="Annexin"/>
    <property type="match status" value="1"/>
</dbReference>
<dbReference type="GO" id="GO:0001786">
    <property type="term" value="F:phosphatidylserine binding"/>
    <property type="evidence" value="ECO:0007669"/>
    <property type="project" value="TreeGrafter"/>
</dbReference>
<dbReference type="PANTHER" id="PTHR10502">
    <property type="entry name" value="ANNEXIN"/>
    <property type="match status" value="1"/>
</dbReference>
<dbReference type="Pfam" id="PF00191">
    <property type="entry name" value="Annexin"/>
    <property type="match status" value="1"/>
</dbReference>
<proteinExistence type="predicted"/>